<organism evidence="1 2">
    <name type="scientific">Oedothorax gibbosus</name>
    <dbReference type="NCBI Taxonomy" id="931172"/>
    <lineage>
        <taxon>Eukaryota</taxon>
        <taxon>Metazoa</taxon>
        <taxon>Ecdysozoa</taxon>
        <taxon>Arthropoda</taxon>
        <taxon>Chelicerata</taxon>
        <taxon>Arachnida</taxon>
        <taxon>Araneae</taxon>
        <taxon>Araneomorphae</taxon>
        <taxon>Entelegynae</taxon>
        <taxon>Araneoidea</taxon>
        <taxon>Linyphiidae</taxon>
        <taxon>Erigoninae</taxon>
        <taxon>Oedothorax</taxon>
    </lineage>
</organism>
<name>A0AAV6V6F9_9ARAC</name>
<keyword evidence="2" id="KW-1185">Reference proteome</keyword>
<evidence type="ECO:0000313" key="1">
    <source>
        <dbReference type="EMBL" id="KAG8191246.1"/>
    </source>
</evidence>
<dbReference type="EMBL" id="JAFNEN010000162">
    <property type="protein sequence ID" value="KAG8191246.1"/>
    <property type="molecule type" value="Genomic_DNA"/>
</dbReference>
<protein>
    <submittedName>
        <fullName evidence="1">Uncharacterized protein</fullName>
    </submittedName>
</protein>
<sequence length="84" mass="9800">MKCCYLLICPKRITLNQILEQLVDLSSTRQQERFLRALSLGFKTARAFSFMRNNLSARDRTHHLELQHFNGVFEDVEPSKSETA</sequence>
<reference evidence="1 2" key="1">
    <citation type="journal article" date="2022" name="Nat. Ecol. Evol.">
        <title>A masculinizing supergene underlies an exaggerated male reproductive morph in a spider.</title>
        <authorList>
            <person name="Hendrickx F."/>
            <person name="De Corte Z."/>
            <person name="Sonet G."/>
            <person name="Van Belleghem S.M."/>
            <person name="Kostlbacher S."/>
            <person name="Vangestel C."/>
        </authorList>
    </citation>
    <scope>NUCLEOTIDE SEQUENCE [LARGE SCALE GENOMIC DNA]</scope>
    <source>
        <strain evidence="1">W744_W776</strain>
    </source>
</reference>
<evidence type="ECO:0000313" key="2">
    <source>
        <dbReference type="Proteomes" id="UP000827092"/>
    </source>
</evidence>
<dbReference type="AlphaFoldDB" id="A0AAV6V6F9"/>
<dbReference type="Proteomes" id="UP000827092">
    <property type="component" value="Unassembled WGS sequence"/>
</dbReference>
<proteinExistence type="predicted"/>
<gene>
    <name evidence="1" type="ORF">JTE90_003259</name>
</gene>
<comment type="caution">
    <text evidence="1">The sequence shown here is derived from an EMBL/GenBank/DDBJ whole genome shotgun (WGS) entry which is preliminary data.</text>
</comment>
<accession>A0AAV6V6F9</accession>